<name>A0AA49PYY7_9BACT</name>
<organism evidence="2">
    <name type="scientific">Roseihalotalea indica</name>
    <dbReference type="NCBI Taxonomy" id="2867963"/>
    <lineage>
        <taxon>Bacteria</taxon>
        <taxon>Pseudomonadati</taxon>
        <taxon>Bacteroidota</taxon>
        <taxon>Cytophagia</taxon>
        <taxon>Cytophagales</taxon>
        <taxon>Catalimonadaceae</taxon>
        <taxon>Roseihalotalea</taxon>
    </lineage>
</organism>
<keyword evidence="1" id="KW-0732">Signal</keyword>
<gene>
    <name evidence="2" type="ORF">K4G66_14665</name>
</gene>
<accession>A0AA49PYY7</accession>
<feature type="chain" id="PRO_5041322431" description="Haem-binding domain-containing protein" evidence="1">
    <location>
        <begin position="27"/>
        <end position="113"/>
    </location>
</feature>
<dbReference type="EMBL" id="CP120682">
    <property type="protein sequence ID" value="WKN39933.1"/>
    <property type="molecule type" value="Genomic_DNA"/>
</dbReference>
<dbReference type="AlphaFoldDB" id="A0AA49PYY7"/>
<evidence type="ECO:0000313" key="2">
    <source>
        <dbReference type="EMBL" id="WKN39933.1"/>
    </source>
</evidence>
<proteinExistence type="predicted"/>
<reference evidence="2" key="2">
    <citation type="journal article" date="2024" name="Antonie Van Leeuwenhoek">
        <title>Roseihalotalea indica gen. nov., sp. nov., a halophilic Bacteroidetes from mesopelagic Southwest Indian Ocean with higher carbohydrate metabolic potential.</title>
        <authorList>
            <person name="Chen B."/>
            <person name="Zhang M."/>
            <person name="Lin D."/>
            <person name="Ye J."/>
            <person name="Tang K."/>
        </authorList>
    </citation>
    <scope>NUCLEOTIDE SEQUENCE</scope>
    <source>
        <strain evidence="2">TK19036</strain>
    </source>
</reference>
<feature type="signal peptide" evidence="1">
    <location>
        <begin position="1"/>
        <end position="26"/>
    </location>
</feature>
<protein>
    <recommendedName>
        <fullName evidence="3">Haem-binding domain-containing protein</fullName>
    </recommendedName>
</protein>
<sequence length="113" mass="13189">MRHSITRLLKPILLCYGLAGIPALRAAEQPTMERGEPFHLKQAALEVLQTKCNVCHKKKNPRRVFTLDNMSDLAPRIYKQVFVKQRMPKGKETQLTREEYNTLEKWLLTENLL</sequence>
<evidence type="ECO:0000256" key="1">
    <source>
        <dbReference type="SAM" id="SignalP"/>
    </source>
</evidence>
<reference evidence="2" key="1">
    <citation type="journal article" date="2023" name="Comput. Struct. Biotechnol. J.">
        <title>Discovery of a novel marine Bacteroidetes with a rich repertoire of carbohydrate-active enzymes.</title>
        <authorList>
            <person name="Chen B."/>
            <person name="Liu G."/>
            <person name="Chen Q."/>
            <person name="Wang H."/>
            <person name="Liu L."/>
            <person name="Tang K."/>
        </authorList>
    </citation>
    <scope>NUCLEOTIDE SEQUENCE</scope>
    <source>
        <strain evidence="2">TK19036</strain>
    </source>
</reference>
<evidence type="ECO:0008006" key="3">
    <source>
        <dbReference type="Google" id="ProtNLM"/>
    </source>
</evidence>